<dbReference type="PANTHER" id="PTHR31293">
    <property type="entry name" value="RNI-LIKE SUPERFAMILY PROTEIN"/>
    <property type="match status" value="1"/>
</dbReference>
<dbReference type="SMART" id="SM00579">
    <property type="entry name" value="FBD"/>
    <property type="match status" value="1"/>
</dbReference>
<dbReference type="PANTHER" id="PTHR31293:SF16">
    <property type="entry name" value="RNI-LIKE SUPERFAMILY PROTEIN"/>
    <property type="match status" value="1"/>
</dbReference>
<organism evidence="2">
    <name type="scientific">Brassica napus</name>
    <name type="common">Rape</name>
    <dbReference type="NCBI Taxonomy" id="3708"/>
    <lineage>
        <taxon>Eukaryota</taxon>
        <taxon>Viridiplantae</taxon>
        <taxon>Streptophyta</taxon>
        <taxon>Embryophyta</taxon>
        <taxon>Tracheophyta</taxon>
        <taxon>Spermatophyta</taxon>
        <taxon>Magnoliopsida</taxon>
        <taxon>eudicotyledons</taxon>
        <taxon>Gunneridae</taxon>
        <taxon>Pentapetalae</taxon>
        <taxon>rosids</taxon>
        <taxon>malvids</taxon>
        <taxon>Brassicales</taxon>
        <taxon>Brassicaceae</taxon>
        <taxon>Brassiceae</taxon>
        <taxon>Brassica</taxon>
    </lineage>
</organism>
<sequence length="192" mass="21485">MTSEQHEHASYEHSVGDVTDFRMGIRSVQTLFVSANTLEVLTFCCDHIPVFHNMFSLTIQTCKSGWESLPALLKKCPNLETLVFEGLSHTYTVKCENVDGCLCKFSGEVPICLSSSPVKVLQIMGFGEAGVERETELIKYFLETVPQLEQLIVYYDTLFDDDVIELSSELKRFPTKASPSCEIQVIIGNLSS</sequence>
<dbReference type="AlphaFoldDB" id="A0A816Z1V2"/>
<dbReference type="InterPro" id="IPR006566">
    <property type="entry name" value="FBD"/>
</dbReference>
<dbReference type="Proteomes" id="UP001295469">
    <property type="component" value="Chromosome A07"/>
</dbReference>
<evidence type="ECO:0000313" key="2">
    <source>
        <dbReference type="EMBL" id="CAF2173850.1"/>
    </source>
</evidence>
<dbReference type="OMA" id="ANCKIQI"/>
<dbReference type="Gramene" id="CDX67785">
    <property type="protein sequence ID" value="CDX67785"/>
    <property type="gene ID" value="GSBRNA2T00098978001"/>
</dbReference>
<dbReference type="SUPFAM" id="SSF52047">
    <property type="entry name" value="RNI-like"/>
    <property type="match status" value="1"/>
</dbReference>
<dbReference type="InterPro" id="IPR032675">
    <property type="entry name" value="LRR_dom_sf"/>
</dbReference>
<proteinExistence type="predicted"/>
<dbReference type="InterPro" id="IPR055294">
    <property type="entry name" value="FBL60-like"/>
</dbReference>
<dbReference type="EMBL" id="HG994361">
    <property type="protein sequence ID" value="CAF2173850.1"/>
    <property type="molecule type" value="Genomic_DNA"/>
</dbReference>
<dbReference type="Gene3D" id="3.80.10.10">
    <property type="entry name" value="Ribonuclease Inhibitor"/>
    <property type="match status" value="1"/>
</dbReference>
<gene>
    <name evidence="2" type="ORF">DARMORV10_A07P24540.1</name>
</gene>
<name>A0A816Z1V2_BRANA</name>
<evidence type="ECO:0000259" key="1">
    <source>
        <dbReference type="SMART" id="SM00579"/>
    </source>
</evidence>
<protein>
    <submittedName>
        <fullName evidence="2">(rape) hypothetical protein</fullName>
    </submittedName>
</protein>
<feature type="domain" description="FBD" evidence="1">
    <location>
        <begin position="111"/>
        <end position="186"/>
    </location>
</feature>
<reference evidence="2" key="1">
    <citation type="submission" date="2021-01" db="EMBL/GenBank/DDBJ databases">
        <authorList>
            <consortium name="Genoscope - CEA"/>
            <person name="William W."/>
        </authorList>
    </citation>
    <scope>NUCLEOTIDE SEQUENCE</scope>
</reference>
<accession>A0A816Z1V2</accession>